<reference evidence="1 2" key="1">
    <citation type="submission" date="2024-02" db="EMBL/GenBank/DDBJ databases">
        <authorList>
            <person name="Vignale AGUSTIN F."/>
            <person name="Sosa J E."/>
            <person name="Modenutti C."/>
        </authorList>
    </citation>
    <scope>NUCLEOTIDE SEQUENCE [LARGE SCALE GENOMIC DNA]</scope>
</reference>
<dbReference type="EMBL" id="CAUOFW020001325">
    <property type="protein sequence ID" value="CAK9143725.1"/>
    <property type="molecule type" value="Genomic_DNA"/>
</dbReference>
<evidence type="ECO:0000313" key="1">
    <source>
        <dbReference type="EMBL" id="CAK9143725.1"/>
    </source>
</evidence>
<dbReference type="Proteomes" id="UP001642360">
    <property type="component" value="Unassembled WGS sequence"/>
</dbReference>
<dbReference type="AlphaFoldDB" id="A0ABC8RGH4"/>
<keyword evidence="2" id="KW-1185">Reference proteome</keyword>
<evidence type="ECO:0000313" key="2">
    <source>
        <dbReference type="Proteomes" id="UP001642360"/>
    </source>
</evidence>
<comment type="caution">
    <text evidence="1">The sequence shown here is derived from an EMBL/GenBank/DDBJ whole genome shotgun (WGS) entry which is preliminary data.</text>
</comment>
<gene>
    <name evidence="1" type="ORF">ILEXP_LOCUS11445</name>
</gene>
<accession>A0ABC8RGH4</accession>
<protein>
    <submittedName>
        <fullName evidence="1">Uncharacterized protein</fullName>
    </submittedName>
</protein>
<organism evidence="1 2">
    <name type="scientific">Ilex paraguariensis</name>
    <name type="common">yerba mate</name>
    <dbReference type="NCBI Taxonomy" id="185542"/>
    <lineage>
        <taxon>Eukaryota</taxon>
        <taxon>Viridiplantae</taxon>
        <taxon>Streptophyta</taxon>
        <taxon>Embryophyta</taxon>
        <taxon>Tracheophyta</taxon>
        <taxon>Spermatophyta</taxon>
        <taxon>Magnoliopsida</taxon>
        <taxon>eudicotyledons</taxon>
        <taxon>Gunneridae</taxon>
        <taxon>Pentapetalae</taxon>
        <taxon>asterids</taxon>
        <taxon>campanulids</taxon>
        <taxon>Aquifoliales</taxon>
        <taxon>Aquifoliaceae</taxon>
        <taxon>Ilex</taxon>
    </lineage>
</organism>
<proteinExistence type="predicted"/>
<sequence>MSSETLIILWEDSDTIHCLSAAKKNEIQYLMDMLKRVEEQKCIISARVELLRKETQDFSGAADAIEKQYCDPMIHD</sequence>
<name>A0ABC8RGH4_9AQUA</name>